<keyword evidence="11" id="KW-1185">Reference proteome</keyword>
<evidence type="ECO:0000256" key="5">
    <source>
        <dbReference type="ARBA" id="ARBA00022856"/>
    </source>
</evidence>
<dbReference type="InterPro" id="IPR004648">
    <property type="entry name" value="Oligpept_transpt"/>
</dbReference>
<evidence type="ECO:0000256" key="8">
    <source>
        <dbReference type="ARBA" id="ARBA00023136"/>
    </source>
</evidence>
<comment type="subcellular location">
    <subcellularLocation>
        <location evidence="1">Membrane</location>
        <topology evidence="1">Multi-pass membrane protein</topology>
    </subcellularLocation>
</comment>
<comment type="similarity">
    <text evidence="2">Belongs to the oligopeptide OPT transporter family.</text>
</comment>
<keyword evidence="6" id="KW-0653">Protein transport</keyword>
<accession>A0ABQ0M4L8</accession>
<evidence type="ECO:0000256" key="4">
    <source>
        <dbReference type="ARBA" id="ARBA00022692"/>
    </source>
</evidence>
<feature type="transmembrane region" description="Helical" evidence="9">
    <location>
        <begin position="213"/>
        <end position="233"/>
    </location>
</feature>
<feature type="transmembrane region" description="Helical" evidence="9">
    <location>
        <begin position="339"/>
        <end position="360"/>
    </location>
</feature>
<feature type="transmembrane region" description="Helical" evidence="9">
    <location>
        <begin position="122"/>
        <end position="139"/>
    </location>
</feature>
<keyword evidence="7 9" id="KW-1133">Transmembrane helix</keyword>
<evidence type="ECO:0000313" key="10">
    <source>
        <dbReference type="EMBL" id="GAT58259.1"/>
    </source>
</evidence>
<evidence type="ECO:0000256" key="7">
    <source>
        <dbReference type="ARBA" id="ARBA00022989"/>
    </source>
</evidence>
<dbReference type="PANTHER" id="PTHR22601">
    <property type="entry name" value="ISP4 LIKE PROTEIN"/>
    <property type="match status" value="1"/>
</dbReference>
<dbReference type="InterPro" id="IPR004813">
    <property type="entry name" value="OPT"/>
</dbReference>
<feature type="transmembrane region" description="Helical" evidence="9">
    <location>
        <begin position="32"/>
        <end position="57"/>
    </location>
</feature>
<evidence type="ECO:0000256" key="6">
    <source>
        <dbReference type="ARBA" id="ARBA00022927"/>
    </source>
</evidence>
<keyword evidence="3" id="KW-0813">Transport</keyword>
<keyword evidence="8 9" id="KW-0472">Membrane</keyword>
<name>A0ABQ0M4L8_MYCCL</name>
<protein>
    <submittedName>
        <fullName evidence="10">OPT oligopeptide transporter</fullName>
    </submittedName>
</protein>
<keyword evidence="5" id="KW-0571">Peptide transport</keyword>
<dbReference type="Pfam" id="PF03169">
    <property type="entry name" value="OPT"/>
    <property type="match status" value="1"/>
</dbReference>
<evidence type="ECO:0000256" key="1">
    <source>
        <dbReference type="ARBA" id="ARBA00004141"/>
    </source>
</evidence>
<gene>
    <name evidence="10" type="ORF">MCHLO_14708</name>
</gene>
<evidence type="ECO:0000256" key="3">
    <source>
        <dbReference type="ARBA" id="ARBA00022448"/>
    </source>
</evidence>
<organism evidence="10 11">
    <name type="scientific">Mycena chlorophos</name>
    <name type="common">Agaric fungus</name>
    <name type="synonym">Agaricus chlorophos</name>
    <dbReference type="NCBI Taxonomy" id="658473"/>
    <lineage>
        <taxon>Eukaryota</taxon>
        <taxon>Fungi</taxon>
        <taxon>Dikarya</taxon>
        <taxon>Basidiomycota</taxon>
        <taxon>Agaricomycotina</taxon>
        <taxon>Agaricomycetes</taxon>
        <taxon>Agaricomycetidae</taxon>
        <taxon>Agaricales</taxon>
        <taxon>Marasmiineae</taxon>
        <taxon>Mycenaceae</taxon>
        <taxon>Mycena</taxon>
    </lineage>
</organism>
<keyword evidence="4 9" id="KW-0812">Transmembrane</keyword>
<evidence type="ECO:0000256" key="9">
    <source>
        <dbReference type="SAM" id="Phobius"/>
    </source>
</evidence>
<sequence>MDTQLTSPAVMPSHGWWRYLNPGPFNLKEHTFVVIMASTASNVATGMEVIAALDLFYNLRLNAAVAIFQIFATQMLGYGIAGILRTFLVYPTYAFYPSYISVVNLLQSLHWGGALNAKKRKFFWIVFAAIFFWEWIPQYPFPWLTAISIICLADNGRHDFVRNLFGAGSSNEGIGLGSVALSWTLVFDVLLSGTLRAYTAQGTPLVWPLQTQINSFIGMWLGYIVLTTTYYSNIFNGRNLPFMSTALFGADGSTYNQTAVITPDYHLNKTALTTVGLPRYTTTYAVSQLCYNLSLGAAVTSLFLWHWPELKAAFGGMQFLKGGQEINDPHYREMKKYPAALDGGSQVILFILSFAVFGASGNAIEFPFWWGNPENVSVDHCKATSD</sequence>
<evidence type="ECO:0000313" key="11">
    <source>
        <dbReference type="Proteomes" id="UP000815677"/>
    </source>
</evidence>
<evidence type="ECO:0000256" key="2">
    <source>
        <dbReference type="ARBA" id="ARBA00008807"/>
    </source>
</evidence>
<dbReference type="EMBL" id="DF849604">
    <property type="protein sequence ID" value="GAT58259.1"/>
    <property type="molecule type" value="Genomic_DNA"/>
</dbReference>
<dbReference type="Proteomes" id="UP000815677">
    <property type="component" value="Unassembled WGS sequence"/>
</dbReference>
<feature type="transmembrane region" description="Helical" evidence="9">
    <location>
        <begin position="64"/>
        <end position="88"/>
    </location>
</feature>
<reference evidence="10" key="1">
    <citation type="submission" date="2014-09" db="EMBL/GenBank/DDBJ databases">
        <title>Genome sequence of the luminous mushroom Mycena chlorophos for searching fungal bioluminescence genes.</title>
        <authorList>
            <person name="Tanaka Y."/>
            <person name="Kasuga D."/>
            <person name="Oba Y."/>
            <person name="Hase S."/>
            <person name="Sato K."/>
            <person name="Oba Y."/>
            <person name="Sakakibara Y."/>
        </authorList>
    </citation>
    <scope>NUCLEOTIDE SEQUENCE</scope>
</reference>
<proteinExistence type="inferred from homology"/>
<feature type="transmembrane region" description="Helical" evidence="9">
    <location>
        <begin position="94"/>
        <end position="115"/>
    </location>
</feature>